<reference evidence="3" key="1">
    <citation type="submission" date="2017-06" db="EMBL/GenBank/DDBJ databases">
        <authorList>
            <person name="Varghese N."/>
            <person name="Submissions S."/>
        </authorList>
    </citation>
    <scope>NUCLEOTIDE SEQUENCE [LARGE SCALE GENOMIC DNA]</scope>
    <source>
        <strain evidence="3">DSM 27993</strain>
    </source>
</reference>
<evidence type="ECO:0000313" key="3">
    <source>
        <dbReference type="Proteomes" id="UP000198412"/>
    </source>
</evidence>
<keyword evidence="3" id="KW-1185">Reference proteome</keyword>
<organism evidence="2 3">
    <name type="scientific">Lutibacter flavus</name>
    <dbReference type="NCBI Taxonomy" id="691689"/>
    <lineage>
        <taxon>Bacteria</taxon>
        <taxon>Pseudomonadati</taxon>
        <taxon>Bacteroidota</taxon>
        <taxon>Flavobacteriia</taxon>
        <taxon>Flavobacteriales</taxon>
        <taxon>Flavobacteriaceae</taxon>
        <taxon>Lutibacter</taxon>
    </lineage>
</organism>
<name>A0A238VXF6_9FLAO</name>
<proteinExistence type="predicted"/>
<feature type="chain" id="PRO_5012805466" description="Adhesin" evidence="1">
    <location>
        <begin position="21"/>
        <end position="358"/>
    </location>
</feature>
<evidence type="ECO:0008006" key="4">
    <source>
        <dbReference type="Google" id="ProtNLM"/>
    </source>
</evidence>
<feature type="signal peptide" evidence="1">
    <location>
        <begin position="1"/>
        <end position="20"/>
    </location>
</feature>
<sequence length="358" mass="40150">MKHMYKILLFLFLVPFISSATERDGKYTKKKVISKKFTVDNNATLNVTNKYGNIDIISWNENTIEIEVTITTNGNDEEKVERRLEQIDVDFSASSNYVSAKTNIGKSSNSWSFWGKSNNVNMEINYKIKMPVTNNVDLTNDYGGISLDKLEGKSKIDCDYGRLTIGELLNSSNSINIDYTNKSEIEFMKDGDINADYSTLHIEKAGRTKLNADYSHISFGMLTTLDYNCDYGDLKIEDCGNLSGNSDYMHTAVGKLRGSGNFDMDYGSLKINEIGPNISQLKVESSYTQLKFGVNPDTSFNITATLSYGGFKYGNGFTFNKEIVKSTSKYYEGYYNTANSNGNITIKSSYGSITFFNN</sequence>
<dbReference type="AlphaFoldDB" id="A0A238VXF6"/>
<accession>A0A238VXF6</accession>
<evidence type="ECO:0000313" key="2">
    <source>
        <dbReference type="EMBL" id="SNR38871.1"/>
    </source>
</evidence>
<keyword evidence="1" id="KW-0732">Signal</keyword>
<dbReference type="EMBL" id="FZNX01000001">
    <property type="protein sequence ID" value="SNR38871.1"/>
    <property type="molecule type" value="Genomic_DNA"/>
</dbReference>
<gene>
    <name evidence="2" type="ORF">SAMN04488111_1150</name>
</gene>
<dbReference type="Proteomes" id="UP000198412">
    <property type="component" value="Unassembled WGS sequence"/>
</dbReference>
<evidence type="ECO:0000256" key="1">
    <source>
        <dbReference type="SAM" id="SignalP"/>
    </source>
</evidence>
<protein>
    <recommendedName>
        <fullName evidence="4">Adhesin</fullName>
    </recommendedName>
</protein>